<evidence type="ECO:0000313" key="9">
    <source>
        <dbReference type="Proteomes" id="UP001162131"/>
    </source>
</evidence>
<evidence type="ECO:0000256" key="6">
    <source>
        <dbReference type="SAM" id="MobiDB-lite"/>
    </source>
</evidence>
<dbReference type="FunFam" id="1.10.510.10:FF:000571">
    <property type="entry name" value="Maternal embryonic leucine zipper kinase"/>
    <property type="match status" value="1"/>
</dbReference>
<feature type="binding site" evidence="4">
    <location>
        <position position="43"/>
    </location>
    <ligand>
        <name>ATP</name>
        <dbReference type="ChEBI" id="CHEBI:30616"/>
    </ligand>
</feature>
<dbReference type="SMART" id="SM00220">
    <property type="entry name" value="S_TKc"/>
    <property type="match status" value="1"/>
</dbReference>
<keyword evidence="5" id="KW-0418">Kinase</keyword>
<dbReference type="GO" id="GO:0005524">
    <property type="term" value="F:ATP binding"/>
    <property type="evidence" value="ECO:0007669"/>
    <property type="project" value="UniProtKB-UniRule"/>
</dbReference>
<dbReference type="InterPro" id="IPR011009">
    <property type="entry name" value="Kinase-like_dom_sf"/>
</dbReference>
<dbReference type="CDD" id="cd05117">
    <property type="entry name" value="STKc_CAMK"/>
    <property type="match status" value="1"/>
</dbReference>
<organism evidence="8 9">
    <name type="scientific">Blepharisma stoltei</name>
    <dbReference type="NCBI Taxonomy" id="1481888"/>
    <lineage>
        <taxon>Eukaryota</taxon>
        <taxon>Sar</taxon>
        <taxon>Alveolata</taxon>
        <taxon>Ciliophora</taxon>
        <taxon>Postciliodesmatophora</taxon>
        <taxon>Heterotrichea</taxon>
        <taxon>Heterotrichida</taxon>
        <taxon>Blepharismidae</taxon>
        <taxon>Blepharisma</taxon>
    </lineage>
</organism>
<evidence type="ECO:0000256" key="3">
    <source>
        <dbReference type="ARBA" id="ARBA00022840"/>
    </source>
</evidence>
<keyword evidence="2 4" id="KW-0547">Nucleotide-binding</keyword>
<keyword evidence="3 4" id="KW-0067">ATP-binding</keyword>
<sequence>MDKSVEDLLFQQYYKDCVEIGSGSFGKVYKCINKMHREEVAVKVLNKESISKSKAIEFLSEAKILSQLDHPHIVKMKEWNESPQNIMLEMELLKGGTLESRISNGAFSENDAATVMRGLLSAVHYLHQHDIIHRDIKPENIMFADDSLQSVRVTDFGLSSQWALDYIGPGLDESVGTIIYMAPEQTGSKLYSKPVDIWSCGILMYILIAGKHPLMEPKESVRSYLRKLENPHWKFPANFSDSAKHLFLKLTHVNPLQRYTAEQALRHPWVTREADKKPPLTYLERITQFNDKLKLRGLLQATIYASYLITNSGIKLQNSYIETLKNPQKNVQKLVPSEAEMPKISMTFSTKTNSRHYRRFNSMKINRSPSPTRCTSPPKKVRRESFHKPNTTNSWH</sequence>
<dbReference type="InterPro" id="IPR008271">
    <property type="entry name" value="Ser/Thr_kinase_AS"/>
</dbReference>
<keyword evidence="9" id="KW-1185">Reference proteome</keyword>
<feature type="compositionally biased region" description="Low complexity" evidence="6">
    <location>
        <begin position="367"/>
        <end position="378"/>
    </location>
</feature>
<name>A0AAU9JW69_9CILI</name>
<feature type="domain" description="Protein kinase" evidence="7">
    <location>
        <begin position="14"/>
        <end position="270"/>
    </location>
</feature>
<reference evidence="8" key="1">
    <citation type="submission" date="2021-09" db="EMBL/GenBank/DDBJ databases">
        <authorList>
            <consortium name="AG Swart"/>
            <person name="Singh M."/>
            <person name="Singh A."/>
            <person name="Seah K."/>
            <person name="Emmerich C."/>
        </authorList>
    </citation>
    <scope>NUCLEOTIDE SEQUENCE</scope>
    <source>
        <strain evidence="8">ATCC30299</strain>
    </source>
</reference>
<dbReference type="AlphaFoldDB" id="A0AAU9JW69"/>
<dbReference type="PROSITE" id="PS00107">
    <property type="entry name" value="PROTEIN_KINASE_ATP"/>
    <property type="match status" value="1"/>
</dbReference>
<dbReference type="EMBL" id="CAJZBQ010000046">
    <property type="protein sequence ID" value="CAG9328796.1"/>
    <property type="molecule type" value="Genomic_DNA"/>
</dbReference>
<keyword evidence="5" id="KW-0808">Transferase</keyword>
<dbReference type="PROSITE" id="PS50011">
    <property type="entry name" value="PROTEIN_KINASE_DOM"/>
    <property type="match status" value="1"/>
</dbReference>
<comment type="subunit">
    <text evidence="1">Monomer.</text>
</comment>
<gene>
    <name evidence="8" type="ORF">BSTOLATCC_MIC46786</name>
</gene>
<dbReference type="PANTHER" id="PTHR24347">
    <property type="entry name" value="SERINE/THREONINE-PROTEIN KINASE"/>
    <property type="match status" value="1"/>
</dbReference>
<dbReference type="PROSITE" id="PS00108">
    <property type="entry name" value="PROTEIN_KINASE_ST"/>
    <property type="match status" value="1"/>
</dbReference>
<dbReference type="InterPro" id="IPR000719">
    <property type="entry name" value="Prot_kinase_dom"/>
</dbReference>
<keyword evidence="5" id="KW-0723">Serine/threonine-protein kinase</keyword>
<dbReference type="InterPro" id="IPR017441">
    <property type="entry name" value="Protein_kinase_ATP_BS"/>
</dbReference>
<dbReference type="Pfam" id="PF00069">
    <property type="entry name" value="Pkinase"/>
    <property type="match status" value="1"/>
</dbReference>
<evidence type="ECO:0000256" key="4">
    <source>
        <dbReference type="PROSITE-ProRule" id="PRU10141"/>
    </source>
</evidence>
<feature type="region of interest" description="Disordered" evidence="6">
    <location>
        <begin position="363"/>
        <end position="396"/>
    </location>
</feature>
<dbReference type="GO" id="GO:0004674">
    <property type="term" value="F:protein serine/threonine kinase activity"/>
    <property type="evidence" value="ECO:0007669"/>
    <property type="project" value="UniProtKB-KW"/>
</dbReference>
<evidence type="ECO:0000256" key="2">
    <source>
        <dbReference type="ARBA" id="ARBA00022741"/>
    </source>
</evidence>
<evidence type="ECO:0000313" key="8">
    <source>
        <dbReference type="EMBL" id="CAG9328796.1"/>
    </source>
</evidence>
<proteinExistence type="inferred from homology"/>
<evidence type="ECO:0000259" key="7">
    <source>
        <dbReference type="PROSITE" id="PS50011"/>
    </source>
</evidence>
<dbReference type="FunFam" id="3.30.200.20:FF:000042">
    <property type="entry name" value="Aurora kinase A"/>
    <property type="match status" value="1"/>
</dbReference>
<dbReference type="Proteomes" id="UP001162131">
    <property type="component" value="Unassembled WGS sequence"/>
</dbReference>
<dbReference type="Gene3D" id="1.10.510.10">
    <property type="entry name" value="Transferase(Phosphotransferase) domain 1"/>
    <property type="match status" value="1"/>
</dbReference>
<protein>
    <recommendedName>
        <fullName evidence="7">Protein kinase domain-containing protein</fullName>
    </recommendedName>
</protein>
<accession>A0AAU9JW69</accession>
<comment type="caution">
    <text evidence="8">The sequence shown here is derived from an EMBL/GenBank/DDBJ whole genome shotgun (WGS) entry which is preliminary data.</text>
</comment>
<evidence type="ECO:0000256" key="1">
    <source>
        <dbReference type="ARBA" id="ARBA00011245"/>
    </source>
</evidence>
<comment type="similarity">
    <text evidence="5">Belongs to the protein kinase superfamily.</text>
</comment>
<evidence type="ECO:0000256" key="5">
    <source>
        <dbReference type="RuleBase" id="RU000304"/>
    </source>
</evidence>
<dbReference type="SUPFAM" id="SSF56112">
    <property type="entry name" value="Protein kinase-like (PK-like)"/>
    <property type="match status" value="1"/>
</dbReference>